<dbReference type="RefSeq" id="WP_202246703.1">
    <property type="nucleotide sequence ID" value="NZ_JAESIY010000019.1"/>
</dbReference>
<comment type="catalytic activity">
    <reaction evidence="3 5">
        <text>a quinone + NADH + 5 H(+)(in) = a quinol + NAD(+) + 4 H(+)(out)</text>
        <dbReference type="Rhea" id="RHEA:57888"/>
        <dbReference type="ChEBI" id="CHEBI:15378"/>
        <dbReference type="ChEBI" id="CHEBI:24646"/>
        <dbReference type="ChEBI" id="CHEBI:57540"/>
        <dbReference type="ChEBI" id="CHEBI:57945"/>
        <dbReference type="ChEBI" id="CHEBI:132124"/>
    </reaction>
</comment>
<dbReference type="GO" id="GO:0008137">
    <property type="term" value="F:NADH dehydrogenase (ubiquinone) activity"/>
    <property type="evidence" value="ECO:0007669"/>
    <property type="project" value="InterPro"/>
</dbReference>
<comment type="subunit">
    <text evidence="3">NDH-1 is composed of 14 different subunits. Subunits NuoB, C, D, E, F, and G constitute the peripheral sector of the complex.</text>
</comment>
<comment type="similarity">
    <text evidence="1 3 4">Belongs to the complex I 30 kDa subunit family.</text>
</comment>
<dbReference type="GO" id="GO:0048038">
    <property type="term" value="F:quinone binding"/>
    <property type="evidence" value="ECO:0007669"/>
    <property type="project" value="UniProtKB-KW"/>
</dbReference>
<proteinExistence type="inferred from homology"/>
<dbReference type="GO" id="GO:0005886">
    <property type="term" value="C:plasma membrane"/>
    <property type="evidence" value="ECO:0007669"/>
    <property type="project" value="UniProtKB-SubCell"/>
</dbReference>
<gene>
    <name evidence="3" type="primary">nuoC</name>
    <name evidence="7" type="ORF">JL102_22375</name>
</gene>
<feature type="domain" description="NADH:ubiquinone oxidoreductase 30kDa subunit" evidence="6">
    <location>
        <begin position="31"/>
        <end position="150"/>
    </location>
</feature>
<keyword evidence="3" id="KW-1003">Cell membrane</keyword>
<dbReference type="InterPro" id="IPR010218">
    <property type="entry name" value="NADH_DH_suC"/>
</dbReference>
<dbReference type="GO" id="GO:0050136">
    <property type="term" value="F:NADH dehydrogenase (quinone) (non-electrogenic) activity"/>
    <property type="evidence" value="ECO:0007669"/>
    <property type="project" value="UniProtKB-UniRule"/>
</dbReference>
<dbReference type="HAMAP" id="MF_01357">
    <property type="entry name" value="NDH1_NuoC"/>
    <property type="match status" value="1"/>
</dbReference>
<evidence type="ECO:0000256" key="2">
    <source>
        <dbReference type="ARBA" id="ARBA00022448"/>
    </source>
</evidence>
<dbReference type="NCBIfam" id="TIGR01961">
    <property type="entry name" value="NuoC_fam"/>
    <property type="match status" value="1"/>
</dbReference>
<dbReference type="AlphaFoldDB" id="A0A937FDS7"/>
<evidence type="ECO:0000256" key="4">
    <source>
        <dbReference type="RuleBase" id="RU003456"/>
    </source>
</evidence>
<reference evidence="7" key="1">
    <citation type="submission" date="2021-01" db="EMBL/GenBank/DDBJ databases">
        <title>Fulvivirga kasyanovii gen. nov., sp nov., a novel member of the phylum Bacteroidetes isolated from seawater in a mussel farm.</title>
        <authorList>
            <person name="Zhao L.-H."/>
            <person name="Wang Z.-J."/>
        </authorList>
    </citation>
    <scope>NUCLEOTIDE SEQUENCE</scope>
    <source>
        <strain evidence="7">2943</strain>
    </source>
</reference>
<dbReference type="Pfam" id="PF00329">
    <property type="entry name" value="Complex1_30kDa"/>
    <property type="match status" value="1"/>
</dbReference>
<keyword evidence="2 3" id="KW-0813">Transport</keyword>
<dbReference type="InterPro" id="IPR037232">
    <property type="entry name" value="NADH_quin_OxRdtase_su_C/D-like"/>
</dbReference>
<dbReference type="PANTHER" id="PTHR10884:SF14">
    <property type="entry name" value="NADH DEHYDROGENASE [UBIQUINONE] IRON-SULFUR PROTEIN 3, MITOCHONDRIAL"/>
    <property type="match status" value="1"/>
</dbReference>
<keyword evidence="3" id="KW-0472">Membrane</keyword>
<evidence type="ECO:0000256" key="1">
    <source>
        <dbReference type="ARBA" id="ARBA00007569"/>
    </source>
</evidence>
<dbReference type="EC" id="7.1.1.-" evidence="3"/>
<dbReference type="EMBL" id="JAESIY010000019">
    <property type="protein sequence ID" value="MBL3658909.1"/>
    <property type="molecule type" value="Genomic_DNA"/>
</dbReference>
<keyword evidence="3 4" id="KW-0520">NAD</keyword>
<accession>A0A937FDS7</accession>
<keyword evidence="3 5" id="KW-0874">Quinone</keyword>
<evidence type="ECO:0000259" key="6">
    <source>
        <dbReference type="Pfam" id="PF00329"/>
    </source>
</evidence>
<keyword evidence="3 4" id="KW-1278">Translocase</keyword>
<dbReference type="InterPro" id="IPR020396">
    <property type="entry name" value="NADH_UbQ_OxRdtase_CS"/>
</dbReference>
<dbReference type="PROSITE" id="PS00542">
    <property type="entry name" value="COMPLEX1_30K"/>
    <property type="match status" value="1"/>
</dbReference>
<comment type="caution">
    <text evidence="7">The sequence shown here is derived from an EMBL/GenBank/DDBJ whole genome shotgun (WGS) entry which is preliminary data.</text>
</comment>
<evidence type="ECO:0000256" key="5">
    <source>
        <dbReference type="RuleBase" id="RU003582"/>
    </source>
</evidence>
<dbReference type="SUPFAM" id="SSF143243">
    <property type="entry name" value="Nqo5-like"/>
    <property type="match status" value="1"/>
</dbReference>
<sequence length="161" mass="18948">MQFEDIIAKLREEHGEEIIVEVNEEASPKMITVKSEDLLQVSEVLYKNESLFFDMLSCITGVDNGPEMNTMEVIYNFYSIPFEHSLMLKIILPRENPAAPSLVNIWKTADWHERETYDLLGIHFDGHPDLRRLLMPADWEGHPLRKDYKNLEYYRGIKVEY</sequence>
<dbReference type="InterPro" id="IPR001268">
    <property type="entry name" value="NADH_UbQ_OxRdtase_30kDa_su"/>
</dbReference>
<protein>
    <recommendedName>
        <fullName evidence="3">NADH-quinone oxidoreductase subunit C</fullName>
        <ecNumber evidence="3">7.1.1.-</ecNumber>
    </recommendedName>
    <alternativeName>
        <fullName evidence="3">NADH dehydrogenase I subunit C</fullName>
    </alternativeName>
    <alternativeName>
        <fullName evidence="3">NDH-1 subunit C</fullName>
    </alternativeName>
</protein>
<dbReference type="PANTHER" id="PTHR10884">
    <property type="entry name" value="NADH DEHYDROGENASE UBIQUINONE IRON-SULFUR PROTEIN 3"/>
    <property type="match status" value="1"/>
</dbReference>
<name>A0A937FDS7_9BACT</name>
<evidence type="ECO:0000256" key="3">
    <source>
        <dbReference type="HAMAP-Rule" id="MF_01357"/>
    </source>
</evidence>
<evidence type="ECO:0000313" key="8">
    <source>
        <dbReference type="Proteomes" id="UP000659388"/>
    </source>
</evidence>
<organism evidence="7 8">
    <name type="scientific">Fulvivirga sediminis</name>
    <dbReference type="NCBI Taxonomy" id="2803949"/>
    <lineage>
        <taxon>Bacteria</taxon>
        <taxon>Pseudomonadati</taxon>
        <taxon>Bacteroidota</taxon>
        <taxon>Cytophagia</taxon>
        <taxon>Cytophagales</taxon>
        <taxon>Fulvivirgaceae</taxon>
        <taxon>Fulvivirga</taxon>
    </lineage>
</organism>
<comment type="function">
    <text evidence="3">NDH-1 shuttles electrons from NADH, via FMN and iron-sulfur (Fe-S) centers, to quinones in the respiratory chain. The immediate electron acceptor for the enzyme in this species is believed to be a menaquinone. Couples the redox reaction to proton translocation (for every two electrons transferred, four hydrogen ions are translocated across the cytoplasmic membrane), and thus conserves the redox energy in a proton gradient.</text>
</comment>
<evidence type="ECO:0000313" key="7">
    <source>
        <dbReference type="EMBL" id="MBL3658909.1"/>
    </source>
</evidence>
<dbReference type="Proteomes" id="UP000659388">
    <property type="component" value="Unassembled WGS sequence"/>
</dbReference>
<dbReference type="Gene3D" id="3.30.460.80">
    <property type="entry name" value="NADH:ubiquinone oxidoreductase, 30kDa subunit"/>
    <property type="match status" value="1"/>
</dbReference>
<keyword evidence="8" id="KW-1185">Reference proteome</keyword>
<comment type="subcellular location">
    <subcellularLocation>
        <location evidence="3">Cell membrane</location>
        <topology evidence="3">Peripheral membrane protein</topology>
        <orientation evidence="3">Cytoplasmic side</orientation>
    </subcellularLocation>
</comment>